<protein>
    <submittedName>
        <fullName evidence="1">Integrase catalytic core protein</fullName>
    </submittedName>
</protein>
<dbReference type="OrthoDB" id="122910at2759"/>
<dbReference type="PANTHER" id="PTHR42648:SF28">
    <property type="entry name" value="TRANSPOSON-ENCODED PROTEIN WITH RIBONUCLEASE H-LIKE AND RETROVIRUS ZINC FINGER-LIKE DOMAINS"/>
    <property type="match status" value="1"/>
</dbReference>
<dbReference type="EMBL" id="NCKW01007818">
    <property type="protein sequence ID" value="POM69817.1"/>
    <property type="molecule type" value="Genomic_DNA"/>
</dbReference>
<sequence length="129" mass="14267">MASSGVVQGRRIVAGAKPSMCTVCALTKATRQPIPTNRMSPDEIADGICHIDLAGPISASVSGYRYFMVAVWRDFVQTYALRRKREAPTMVKRLLNMIERQAGVPATDIKVLRTDDGTEFLNKDFTKAF</sequence>
<proteinExistence type="predicted"/>
<name>A0A2P4XW86_9STRA</name>
<evidence type="ECO:0000313" key="2">
    <source>
        <dbReference type="Proteomes" id="UP000237271"/>
    </source>
</evidence>
<dbReference type="InterPro" id="IPR039537">
    <property type="entry name" value="Retrotran_Ty1/copia-like"/>
</dbReference>
<comment type="caution">
    <text evidence="1">The sequence shown here is derived from an EMBL/GenBank/DDBJ whole genome shotgun (WGS) entry which is preliminary data.</text>
</comment>
<dbReference type="InterPro" id="IPR036397">
    <property type="entry name" value="RNaseH_sf"/>
</dbReference>
<dbReference type="SUPFAM" id="SSF53098">
    <property type="entry name" value="Ribonuclease H-like"/>
    <property type="match status" value="1"/>
</dbReference>
<evidence type="ECO:0000313" key="1">
    <source>
        <dbReference type="EMBL" id="POM69817.1"/>
    </source>
</evidence>
<dbReference type="GO" id="GO:0003676">
    <property type="term" value="F:nucleic acid binding"/>
    <property type="evidence" value="ECO:0007669"/>
    <property type="project" value="InterPro"/>
</dbReference>
<gene>
    <name evidence="1" type="ORF">PHPALM_13869</name>
</gene>
<accession>A0A2P4XW86</accession>
<dbReference type="Gene3D" id="3.30.420.10">
    <property type="entry name" value="Ribonuclease H-like superfamily/Ribonuclease H"/>
    <property type="match status" value="1"/>
</dbReference>
<dbReference type="InterPro" id="IPR012337">
    <property type="entry name" value="RNaseH-like_sf"/>
</dbReference>
<dbReference type="AlphaFoldDB" id="A0A2P4XW86"/>
<dbReference type="PANTHER" id="PTHR42648">
    <property type="entry name" value="TRANSPOSASE, PUTATIVE-RELATED"/>
    <property type="match status" value="1"/>
</dbReference>
<dbReference type="Proteomes" id="UP000237271">
    <property type="component" value="Unassembled WGS sequence"/>
</dbReference>
<organism evidence="1 2">
    <name type="scientific">Phytophthora palmivora</name>
    <dbReference type="NCBI Taxonomy" id="4796"/>
    <lineage>
        <taxon>Eukaryota</taxon>
        <taxon>Sar</taxon>
        <taxon>Stramenopiles</taxon>
        <taxon>Oomycota</taxon>
        <taxon>Peronosporomycetes</taxon>
        <taxon>Peronosporales</taxon>
        <taxon>Peronosporaceae</taxon>
        <taxon>Phytophthora</taxon>
    </lineage>
</organism>
<keyword evidence="2" id="KW-1185">Reference proteome</keyword>
<reference evidence="1 2" key="1">
    <citation type="journal article" date="2017" name="Genome Biol. Evol.">
        <title>Phytophthora megakarya and P. palmivora, closely related causal agents of cacao black pod rot, underwent increases in genome sizes and gene numbers by different mechanisms.</title>
        <authorList>
            <person name="Ali S.S."/>
            <person name="Shao J."/>
            <person name="Lary D.J."/>
            <person name="Kronmiller B."/>
            <person name="Shen D."/>
            <person name="Strem M.D."/>
            <person name="Amoako-Attah I."/>
            <person name="Akrofi A.Y."/>
            <person name="Begoude B.A."/>
            <person name="Ten Hoopen G.M."/>
            <person name="Coulibaly K."/>
            <person name="Kebe B.I."/>
            <person name="Melnick R.L."/>
            <person name="Guiltinan M.J."/>
            <person name="Tyler B.M."/>
            <person name="Meinhardt L.W."/>
            <person name="Bailey B.A."/>
        </authorList>
    </citation>
    <scope>NUCLEOTIDE SEQUENCE [LARGE SCALE GENOMIC DNA]</scope>
    <source>
        <strain evidence="2">sbr112.9</strain>
    </source>
</reference>